<protein>
    <recommendedName>
        <fullName evidence="8">26S proteasome non-ATPase regulatory subunit 9</fullName>
    </recommendedName>
</protein>
<reference evidence="6 7" key="1">
    <citation type="submission" date="2024-10" db="EMBL/GenBank/DDBJ databases">
        <title>Updated reference genomes for cyclostephanoid diatoms.</title>
        <authorList>
            <person name="Roberts W.R."/>
            <person name="Alverson A.J."/>
        </authorList>
    </citation>
    <scope>NUCLEOTIDE SEQUENCE [LARGE SCALE GENOMIC DNA]</scope>
    <source>
        <strain evidence="6 7">AJA010-31</strain>
    </source>
</reference>
<dbReference type="FunFam" id="2.30.42.10:FF:000107">
    <property type="entry name" value="26S proteasome non-ATPase regulatory subunit 9"/>
    <property type="match status" value="1"/>
</dbReference>
<name>A0ABD3NPI3_9STRA</name>
<dbReference type="Pfam" id="PF18265">
    <property type="entry name" value="Nas2_N"/>
    <property type="match status" value="1"/>
</dbReference>
<evidence type="ECO:0000256" key="1">
    <source>
        <dbReference type="ARBA" id="ARBA00005256"/>
    </source>
</evidence>
<dbReference type="SUPFAM" id="SSF50156">
    <property type="entry name" value="PDZ domain-like"/>
    <property type="match status" value="1"/>
</dbReference>
<evidence type="ECO:0000313" key="7">
    <source>
        <dbReference type="Proteomes" id="UP001530400"/>
    </source>
</evidence>
<dbReference type="InterPro" id="IPR036034">
    <property type="entry name" value="PDZ_sf"/>
</dbReference>
<dbReference type="InterPro" id="IPR041489">
    <property type="entry name" value="PDZ_6"/>
</dbReference>
<feature type="domain" description="PDZ" evidence="4">
    <location>
        <begin position="216"/>
        <end position="272"/>
    </location>
</feature>
<feature type="domain" description="Nas2 N-terminal" evidence="5">
    <location>
        <begin position="18"/>
        <end position="98"/>
    </location>
</feature>
<accession>A0ABD3NPI3</accession>
<evidence type="ECO:0000313" key="6">
    <source>
        <dbReference type="EMBL" id="KAL3778045.1"/>
    </source>
</evidence>
<dbReference type="InterPro" id="IPR040815">
    <property type="entry name" value="Nas2_N"/>
</dbReference>
<evidence type="ECO:0008006" key="8">
    <source>
        <dbReference type="Google" id="ProtNLM"/>
    </source>
</evidence>
<dbReference type="PANTHER" id="PTHR12651:SF1">
    <property type="entry name" value="26S PROTEASOME NON-ATPASE REGULATORY SUBUNIT 9"/>
    <property type="match status" value="1"/>
</dbReference>
<dbReference type="Gene3D" id="6.10.140.1710">
    <property type="match status" value="1"/>
</dbReference>
<comment type="similarity">
    <text evidence="1">Belongs to the proteasome subunit p27 family.</text>
</comment>
<keyword evidence="7" id="KW-1185">Reference proteome</keyword>
<dbReference type="EMBL" id="JALLPJ020001008">
    <property type="protein sequence ID" value="KAL3778045.1"/>
    <property type="molecule type" value="Genomic_DNA"/>
</dbReference>
<evidence type="ECO:0000259" key="4">
    <source>
        <dbReference type="Pfam" id="PF17820"/>
    </source>
</evidence>
<organism evidence="6 7">
    <name type="scientific">Cyclotella atomus</name>
    <dbReference type="NCBI Taxonomy" id="382360"/>
    <lineage>
        <taxon>Eukaryota</taxon>
        <taxon>Sar</taxon>
        <taxon>Stramenopiles</taxon>
        <taxon>Ochrophyta</taxon>
        <taxon>Bacillariophyta</taxon>
        <taxon>Coscinodiscophyceae</taxon>
        <taxon>Thalassiosirophycidae</taxon>
        <taxon>Stephanodiscales</taxon>
        <taxon>Stephanodiscaceae</taxon>
        <taxon>Cyclotella</taxon>
    </lineage>
</organism>
<evidence type="ECO:0000256" key="2">
    <source>
        <dbReference type="ARBA" id="ARBA00023186"/>
    </source>
</evidence>
<dbReference type="InterPro" id="IPR035269">
    <property type="entry name" value="PSMD9"/>
</dbReference>
<sequence length="309" mass="33163">MDASTASLAASKRRELLSLDTQKAALETEAEAIVSELTAELPDGGPPMGIDTPLVDSEGYPRGDIDVFRARTLRRRFIEIQNDHKAVMAKIEKGLAELQLVVVSFVSKQSDESTEKALRTAPKPKPKFDPVTNQWVVKSWDGSVAGITDGEGRQFDDLLANAAAGDDGGGVGGAADIAARSSSNSTVNASSVNATTTTNSNSTSTPTTQILTPFAIIDQVSPSSPASTAGIQLNDLLLQFDNIDHTNHENFSGIAKLVQEKEGRSINVKVRRCKVVEWGEVSEVLELELMPRKWSGRGLLGCHISKYDE</sequence>
<dbReference type="Pfam" id="PF17820">
    <property type="entry name" value="PDZ_6"/>
    <property type="match status" value="1"/>
</dbReference>
<proteinExistence type="inferred from homology"/>
<dbReference type="Proteomes" id="UP001530400">
    <property type="component" value="Unassembled WGS sequence"/>
</dbReference>
<dbReference type="PANTHER" id="PTHR12651">
    <property type="entry name" value="26S PROTEASOME NON-ATPASE REGULATORY SUBUNIT 9"/>
    <property type="match status" value="1"/>
</dbReference>
<comment type="caution">
    <text evidence="6">The sequence shown here is derived from an EMBL/GenBank/DDBJ whole genome shotgun (WGS) entry which is preliminary data.</text>
</comment>
<evidence type="ECO:0000259" key="5">
    <source>
        <dbReference type="Pfam" id="PF18265"/>
    </source>
</evidence>
<feature type="region of interest" description="Disordered" evidence="3">
    <location>
        <begin position="182"/>
        <end position="206"/>
    </location>
</feature>
<keyword evidence="2" id="KW-0143">Chaperone</keyword>
<dbReference type="AlphaFoldDB" id="A0ABD3NPI3"/>
<evidence type="ECO:0000256" key="3">
    <source>
        <dbReference type="SAM" id="MobiDB-lite"/>
    </source>
</evidence>
<gene>
    <name evidence="6" type="ORF">ACHAWO_002221</name>
</gene>
<dbReference type="Gene3D" id="2.30.42.10">
    <property type="match status" value="1"/>
</dbReference>